<evidence type="ECO:0000256" key="8">
    <source>
        <dbReference type="ARBA" id="ARBA00023136"/>
    </source>
</evidence>
<evidence type="ECO:0000259" key="12">
    <source>
        <dbReference type="Pfam" id="PF01706"/>
    </source>
</evidence>
<dbReference type="PRINTS" id="PR00954">
    <property type="entry name" value="FLGMOTORFLIG"/>
</dbReference>
<dbReference type="Proteomes" id="UP000563524">
    <property type="component" value="Unassembled WGS sequence"/>
</dbReference>
<evidence type="ECO:0000256" key="3">
    <source>
        <dbReference type="ARBA" id="ARBA00010299"/>
    </source>
</evidence>
<feature type="domain" description="Flagellar motor switch protein FliG middle" evidence="13">
    <location>
        <begin position="133"/>
        <end position="200"/>
    </location>
</feature>
<dbReference type="PANTHER" id="PTHR30534:SF0">
    <property type="entry name" value="FLAGELLAR MOTOR SWITCH PROTEIN FLIG"/>
    <property type="match status" value="1"/>
</dbReference>
<dbReference type="GO" id="GO:0006935">
    <property type="term" value="P:chemotaxis"/>
    <property type="evidence" value="ECO:0007669"/>
    <property type="project" value="UniProtKB-KW"/>
</dbReference>
<evidence type="ECO:0000313" key="16">
    <source>
        <dbReference type="Proteomes" id="UP000563524"/>
    </source>
</evidence>
<comment type="caution">
    <text evidence="15">The sequence shown here is derived from an EMBL/GenBank/DDBJ whole genome shotgun (WGS) entry which is preliminary data.</text>
</comment>
<accession>A0A840I421</accession>
<dbReference type="InterPro" id="IPR023087">
    <property type="entry name" value="Flg_Motor_Flig_C"/>
</dbReference>
<evidence type="ECO:0000256" key="9">
    <source>
        <dbReference type="ARBA" id="ARBA00023143"/>
    </source>
</evidence>
<feature type="domain" description="Flagellar motor switch protein FliG C-terminal" evidence="12">
    <location>
        <begin position="242"/>
        <end position="348"/>
    </location>
</feature>
<evidence type="ECO:0000256" key="7">
    <source>
        <dbReference type="ARBA" id="ARBA00022779"/>
    </source>
</evidence>
<keyword evidence="8" id="KW-0472">Membrane</keyword>
<dbReference type="Pfam" id="PF14841">
    <property type="entry name" value="FliG_M"/>
    <property type="match status" value="1"/>
</dbReference>
<dbReference type="Pfam" id="PF14842">
    <property type="entry name" value="FliG_N"/>
    <property type="match status" value="1"/>
</dbReference>
<keyword evidence="15" id="KW-0969">Cilium</keyword>
<keyword evidence="9" id="KW-0975">Bacterial flagellum</keyword>
<comment type="subcellular location">
    <subcellularLocation>
        <location evidence="1">Bacterial flagellum basal body</location>
    </subcellularLocation>
    <subcellularLocation>
        <location evidence="2">Cell membrane</location>
        <topology evidence="2">Peripheral membrane protein</topology>
        <orientation evidence="2">Cytoplasmic side</orientation>
    </subcellularLocation>
</comment>
<organism evidence="15 16">
    <name type="scientific">Parvularcula dongshanensis</name>
    <dbReference type="NCBI Taxonomy" id="1173995"/>
    <lineage>
        <taxon>Bacteria</taxon>
        <taxon>Pseudomonadati</taxon>
        <taxon>Pseudomonadota</taxon>
        <taxon>Alphaproteobacteria</taxon>
        <taxon>Parvularculales</taxon>
        <taxon>Parvularculaceae</taxon>
        <taxon>Parvularcula</taxon>
    </lineage>
</organism>
<gene>
    <name evidence="15" type="ORF">GGQ59_002156</name>
</gene>
<evidence type="ECO:0000256" key="5">
    <source>
        <dbReference type="ARBA" id="ARBA00022475"/>
    </source>
</evidence>
<feature type="domain" description="Flagellar motor switch protein FliG N-terminal" evidence="14">
    <location>
        <begin position="25"/>
        <end position="105"/>
    </location>
</feature>
<evidence type="ECO:0000259" key="14">
    <source>
        <dbReference type="Pfam" id="PF14842"/>
    </source>
</evidence>
<dbReference type="GO" id="GO:0005886">
    <property type="term" value="C:plasma membrane"/>
    <property type="evidence" value="ECO:0007669"/>
    <property type="project" value="UniProtKB-SubCell"/>
</dbReference>
<keyword evidence="15" id="KW-0966">Cell projection</keyword>
<dbReference type="RefSeq" id="WP_183818391.1">
    <property type="nucleotide sequence ID" value="NZ_JACHOB010000004.1"/>
</dbReference>
<feature type="region of interest" description="Disordered" evidence="11">
    <location>
        <begin position="1"/>
        <end position="25"/>
    </location>
</feature>
<evidence type="ECO:0000256" key="11">
    <source>
        <dbReference type="SAM" id="MobiDB-lite"/>
    </source>
</evidence>
<keyword evidence="15" id="KW-0282">Flagellum</keyword>
<dbReference type="GO" id="GO:0009425">
    <property type="term" value="C:bacterial-type flagellum basal body"/>
    <property type="evidence" value="ECO:0007669"/>
    <property type="project" value="UniProtKB-SubCell"/>
</dbReference>
<dbReference type="InterPro" id="IPR011002">
    <property type="entry name" value="FliG_a-hlx"/>
</dbReference>
<dbReference type="InterPro" id="IPR000090">
    <property type="entry name" value="Flg_Motor_Flig"/>
</dbReference>
<dbReference type="GO" id="GO:0071973">
    <property type="term" value="P:bacterial-type flagellum-dependent cell motility"/>
    <property type="evidence" value="ECO:0007669"/>
    <property type="project" value="InterPro"/>
</dbReference>
<name>A0A840I421_9PROT</name>
<dbReference type="PANTHER" id="PTHR30534">
    <property type="entry name" value="FLAGELLAR MOTOR SWITCH PROTEIN FLIG"/>
    <property type="match status" value="1"/>
</dbReference>
<keyword evidence="7" id="KW-0283">Flagellar rotation</keyword>
<evidence type="ECO:0000256" key="6">
    <source>
        <dbReference type="ARBA" id="ARBA00022500"/>
    </source>
</evidence>
<evidence type="ECO:0000256" key="4">
    <source>
        <dbReference type="ARBA" id="ARBA00021870"/>
    </source>
</evidence>
<keyword evidence="6" id="KW-0145">Chemotaxis</keyword>
<evidence type="ECO:0000313" key="15">
    <source>
        <dbReference type="EMBL" id="MBB4659619.1"/>
    </source>
</evidence>
<keyword evidence="16" id="KW-1185">Reference proteome</keyword>
<evidence type="ECO:0000256" key="2">
    <source>
        <dbReference type="ARBA" id="ARBA00004413"/>
    </source>
</evidence>
<keyword evidence="5" id="KW-1003">Cell membrane</keyword>
<comment type="similarity">
    <text evidence="3">Belongs to the FliG family.</text>
</comment>
<dbReference type="Gene3D" id="1.10.220.30">
    <property type="match status" value="2"/>
</dbReference>
<dbReference type="Pfam" id="PF01706">
    <property type="entry name" value="FliG_C"/>
    <property type="match status" value="1"/>
</dbReference>
<evidence type="ECO:0000256" key="10">
    <source>
        <dbReference type="ARBA" id="ARBA00025598"/>
    </source>
</evidence>
<dbReference type="GO" id="GO:0003774">
    <property type="term" value="F:cytoskeletal motor activity"/>
    <property type="evidence" value="ECO:0007669"/>
    <property type="project" value="InterPro"/>
</dbReference>
<dbReference type="InterPro" id="IPR032779">
    <property type="entry name" value="FliG_M"/>
</dbReference>
<dbReference type="InterPro" id="IPR028263">
    <property type="entry name" value="FliG_N"/>
</dbReference>
<dbReference type="AlphaFoldDB" id="A0A840I421"/>
<comment type="function">
    <text evidence="10">FliG is one of three proteins (FliG, FliN, FliM) that forms the rotor-mounted switch complex (C ring), located at the base of the basal body. This complex interacts with the CheY and CheZ chemotaxis proteins, in addition to contacting components of the motor that determine the direction of flagellar rotation.</text>
</comment>
<evidence type="ECO:0000256" key="1">
    <source>
        <dbReference type="ARBA" id="ARBA00004117"/>
    </source>
</evidence>
<evidence type="ECO:0000259" key="13">
    <source>
        <dbReference type="Pfam" id="PF14841"/>
    </source>
</evidence>
<dbReference type="SUPFAM" id="SSF48029">
    <property type="entry name" value="FliG"/>
    <property type="match status" value="1"/>
</dbReference>
<dbReference type="EMBL" id="JACHOB010000004">
    <property type="protein sequence ID" value="MBB4659619.1"/>
    <property type="molecule type" value="Genomic_DNA"/>
</dbReference>
<sequence>MSLTPRDETLPATKPAAPETALPPLSADEQAAVILALLGEKGAAQLSGRLGAHHRPRLEAAVRSLRTLNVRQQRALAARFAEALAIRKAGPRGGEEAATALTDALFGPAMPALPPAEAEPPKTLWDRLAGLKPEDVAAFLAEKGPTIAGLALSHLPEAFAAEVAGALPEGDAAKAVARVAGDEVGEPAMRAVCAVLETAFFSEGPGASRGIDELKAAQVAGLLNRLPTARREAALAVLAETVEPAFLAAIKKRVLGFDALATRLPRNAVPILFREMEEAALLKALAYATARGSQTPEYFYGNISQRLAGQLKERMAAHAGIAETAGEKAQAEVVGFVLTASADGRISLLDEEA</sequence>
<reference evidence="15 16" key="1">
    <citation type="submission" date="2020-08" db="EMBL/GenBank/DDBJ databases">
        <title>Genomic Encyclopedia of Type Strains, Phase IV (KMG-IV): sequencing the most valuable type-strain genomes for metagenomic binning, comparative biology and taxonomic classification.</title>
        <authorList>
            <person name="Goeker M."/>
        </authorList>
    </citation>
    <scope>NUCLEOTIDE SEQUENCE [LARGE SCALE GENOMIC DNA]</scope>
    <source>
        <strain evidence="15 16">DSM 102850</strain>
    </source>
</reference>
<protein>
    <recommendedName>
        <fullName evidence="4">Flagellar motor switch protein FliG</fullName>
    </recommendedName>
</protein>
<proteinExistence type="inferred from homology"/>